<dbReference type="EMBL" id="AP026966">
    <property type="protein sequence ID" value="BDT57309.1"/>
    <property type="molecule type" value="Genomic_DNA"/>
</dbReference>
<proteinExistence type="predicted"/>
<organism evidence="1 2">
    <name type="scientific">Massilia varians</name>
    <dbReference type="NCBI Taxonomy" id="457921"/>
    <lineage>
        <taxon>Bacteria</taxon>
        <taxon>Pseudomonadati</taxon>
        <taxon>Pseudomonadota</taxon>
        <taxon>Betaproteobacteria</taxon>
        <taxon>Burkholderiales</taxon>
        <taxon>Oxalobacteraceae</taxon>
        <taxon>Telluria group</taxon>
        <taxon>Massilia</taxon>
    </lineage>
</organism>
<protein>
    <recommendedName>
        <fullName evidence="3">Alpha/beta hydrolase</fullName>
    </recommendedName>
</protein>
<evidence type="ECO:0000313" key="2">
    <source>
        <dbReference type="Proteomes" id="UP001163336"/>
    </source>
</evidence>
<evidence type="ECO:0000313" key="1">
    <source>
        <dbReference type="EMBL" id="BDT57309.1"/>
    </source>
</evidence>
<reference evidence="1" key="1">
    <citation type="submission" date="2022-11" db="EMBL/GenBank/DDBJ databases">
        <title>Isolation and characterization of PLA-degrading bacterium Massilia sp. from Antarctic soil.</title>
        <authorList>
            <person name="Sato K."/>
            <person name="Gomez-Fuentes C."/>
            <person name="Ahmad S.A."/>
            <person name="Zulkharnain A."/>
        </authorList>
    </citation>
    <scope>NUCLEOTIDE SEQUENCE</scope>
    <source>
        <strain evidence="1">N-3</strain>
    </source>
</reference>
<gene>
    <name evidence="1" type="ORF">MasN3_08030</name>
</gene>
<accession>A0ABN6T4X8</accession>
<evidence type="ECO:0008006" key="3">
    <source>
        <dbReference type="Google" id="ProtNLM"/>
    </source>
</evidence>
<sequence>MPLRQALAANPRARVERLAGLNHFFQSAQTGEFSEVAGIRETMSPRALALIGGWALQQPAR</sequence>
<name>A0ABN6T4X8_9BURK</name>
<keyword evidence="2" id="KW-1185">Reference proteome</keyword>
<dbReference type="RefSeq" id="WP_281912575.1">
    <property type="nucleotide sequence ID" value="NZ_AP026966.1"/>
</dbReference>
<dbReference type="Proteomes" id="UP001163336">
    <property type="component" value="Chromosome"/>
</dbReference>